<keyword evidence="7" id="KW-1185">Reference proteome</keyword>
<dbReference type="GO" id="GO:0004620">
    <property type="term" value="F:phospholipase activity"/>
    <property type="evidence" value="ECO:0007669"/>
    <property type="project" value="TreeGrafter"/>
</dbReference>
<feature type="short sequence motif" description="DGA/G" evidence="4">
    <location>
        <begin position="210"/>
        <end position="212"/>
    </location>
</feature>
<name>A0A8J3ZA41_9ACTN</name>
<evidence type="ECO:0000313" key="6">
    <source>
        <dbReference type="EMBL" id="GIJ57755.1"/>
    </source>
</evidence>
<sequence>MADDWTAWGPLAERYRTPGPRKILTLDGGGIRGVITLGVLAELETQLRKRTGDPDYRLCQFFDLIGGTSTGAIIATGLASGMSVAEIADFYERFGSVAFERRRIWQKWQALYGDGGLIRTLKETFGDADLRPQNLKCLLVVVTRNATTDSAWPISSNPAAKYNDLSRPDCNLRIPLWKLVRASTAAPVFFPPETIPWDPADPAKAFVFVDGGTTAYNNCAFLMYRMATEPAYRLGWQTGEKRLLVVSVGTGSAPVPGVGTDDPSTNVVEAALNTLSALMSQAAVDQDVNCRVVGRCRYGGIIDRELHDLIPTDPQVPDSLLPLDIDTGKAFLYVRYNAELTEAGLADLRLKALDPRRLRKMDDVDNVPDLKKVGDALAERVTLAHLGSFAP</sequence>
<feature type="short sequence motif" description="GXSXG" evidence="4">
    <location>
        <begin position="67"/>
        <end position="71"/>
    </location>
</feature>
<evidence type="ECO:0000256" key="3">
    <source>
        <dbReference type="ARBA" id="ARBA00023098"/>
    </source>
</evidence>
<proteinExistence type="predicted"/>
<dbReference type="AlphaFoldDB" id="A0A8J3ZA41"/>
<gene>
    <name evidence="6" type="ORF">Vau01_052710</name>
</gene>
<dbReference type="GO" id="GO:0016020">
    <property type="term" value="C:membrane"/>
    <property type="evidence" value="ECO:0007669"/>
    <property type="project" value="TreeGrafter"/>
</dbReference>
<protein>
    <recommendedName>
        <fullName evidence="5">PNPLA domain-containing protein</fullName>
    </recommendedName>
</protein>
<keyword evidence="3 4" id="KW-0443">Lipid metabolism</keyword>
<dbReference type="GO" id="GO:0006631">
    <property type="term" value="P:fatty acid metabolic process"/>
    <property type="evidence" value="ECO:0007669"/>
    <property type="project" value="TreeGrafter"/>
</dbReference>
<accession>A0A8J3ZA41</accession>
<dbReference type="Proteomes" id="UP000612585">
    <property type="component" value="Unassembled WGS sequence"/>
</dbReference>
<dbReference type="InterPro" id="IPR016035">
    <property type="entry name" value="Acyl_Trfase/lysoPLipase"/>
</dbReference>
<dbReference type="Gene3D" id="3.40.1090.10">
    <property type="entry name" value="Cytosolic phospholipase A2 catalytic domain"/>
    <property type="match status" value="1"/>
</dbReference>
<evidence type="ECO:0000313" key="7">
    <source>
        <dbReference type="Proteomes" id="UP000612585"/>
    </source>
</evidence>
<dbReference type="SUPFAM" id="SSF52151">
    <property type="entry name" value="FabD/lysophospholipase-like"/>
    <property type="match status" value="1"/>
</dbReference>
<dbReference type="EMBL" id="BOPG01000033">
    <property type="protein sequence ID" value="GIJ57755.1"/>
    <property type="molecule type" value="Genomic_DNA"/>
</dbReference>
<reference evidence="6" key="1">
    <citation type="submission" date="2021-01" db="EMBL/GenBank/DDBJ databases">
        <title>Whole genome shotgun sequence of Virgisporangium aurantiacum NBRC 16421.</title>
        <authorList>
            <person name="Komaki H."/>
            <person name="Tamura T."/>
        </authorList>
    </citation>
    <scope>NUCLEOTIDE SEQUENCE</scope>
    <source>
        <strain evidence="6">NBRC 16421</strain>
    </source>
</reference>
<organism evidence="6 7">
    <name type="scientific">Virgisporangium aurantiacum</name>
    <dbReference type="NCBI Taxonomy" id="175570"/>
    <lineage>
        <taxon>Bacteria</taxon>
        <taxon>Bacillati</taxon>
        <taxon>Actinomycetota</taxon>
        <taxon>Actinomycetes</taxon>
        <taxon>Micromonosporales</taxon>
        <taxon>Micromonosporaceae</taxon>
        <taxon>Virgisporangium</taxon>
    </lineage>
</organism>
<feature type="short sequence motif" description="GXGXXG" evidence="4">
    <location>
        <begin position="28"/>
        <end position="33"/>
    </location>
</feature>
<feature type="active site" description="Nucleophile" evidence="4">
    <location>
        <position position="69"/>
    </location>
</feature>
<dbReference type="GO" id="GO:0016042">
    <property type="term" value="P:lipid catabolic process"/>
    <property type="evidence" value="ECO:0007669"/>
    <property type="project" value="UniProtKB-UniRule"/>
</dbReference>
<evidence type="ECO:0000256" key="4">
    <source>
        <dbReference type="PROSITE-ProRule" id="PRU01161"/>
    </source>
</evidence>
<dbReference type="PANTHER" id="PTHR24185">
    <property type="entry name" value="CALCIUM-INDEPENDENT PHOSPHOLIPASE A2-GAMMA"/>
    <property type="match status" value="1"/>
</dbReference>
<dbReference type="InterPro" id="IPR002641">
    <property type="entry name" value="PNPLA_dom"/>
</dbReference>
<dbReference type="PANTHER" id="PTHR24185:SF1">
    <property type="entry name" value="CALCIUM-INDEPENDENT PHOSPHOLIPASE A2-GAMMA"/>
    <property type="match status" value="1"/>
</dbReference>
<evidence type="ECO:0000256" key="1">
    <source>
        <dbReference type="ARBA" id="ARBA00022801"/>
    </source>
</evidence>
<feature type="domain" description="PNPLA" evidence="5">
    <location>
        <begin position="24"/>
        <end position="223"/>
    </location>
</feature>
<dbReference type="PROSITE" id="PS51635">
    <property type="entry name" value="PNPLA"/>
    <property type="match status" value="1"/>
</dbReference>
<feature type="active site" description="Proton acceptor" evidence="4">
    <location>
        <position position="210"/>
    </location>
</feature>
<evidence type="ECO:0000259" key="5">
    <source>
        <dbReference type="PROSITE" id="PS51635"/>
    </source>
</evidence>
<dbReference type="RefSeq" id="WP_203997380.1">
    <property type="nucleotide sequence ID" value="NZ_BOPG01000033.1"/>
</dbReference>
<dbReference type="Pfam" id="PF01734">
    <property type="entry name" value="Patatin"/>
    <property type="match status" value="1"/>
</dbReference>
<evidence type="ECO:0000256" key="2">
    <source>
        <dbReference type="ARBA" id="ARBA00022963"/>
    </source>
</evidence>
<keyword evidence="1 4" id="KW-0378">Hydrolase</keyword>
<comment type="caution">
    <text evidence="6">The sequence shown here is derived from an EMBL/GenBank/DDBJ whole genome shotgun (WGS) entry which is preliminary data.</text>
</comment>
<keyword evidence="2 4" id="KW-0442">Lipid degradation</keyword>